<gene>
    <name evidence="2" type="ORF">A4A49_25152</name>
</gene>
<organism evidence="2 3">
    <name type="scientific">Nicotiana attenuata</name>
    <name type="common">Coyote tobacco</name>
    <dbReference type="NCBI Taxonomy" id="49451"/>
    <lineage>
        <taxon>Eukaryota</taxon>
        <taxon>Viridiplantae</taxon>
        <taxon>Streptophyta</taxon>
        <taxon>Embryophyta</taxon>
        <taxon>Tracheophyta</taxon>
        <taxon>Spermatophyta</taxon>
        <taxon>Magnoliopsida</taxon>
        <taxon>eudicotyledons</taxon>
        <taxon>Gunneridae</taxon>
        <taxon>Pentapetalae</taxon>
        <taxon>asterids</taxon>
        <taxon>lamiids</taxon>
        <taxon>Solanales</taxon>
        <taxon>Solanaceae</taxon>
        <taxon>Nicotianoideae</taxon>
        <taxon>Nicotianeae</taxon>
        <taxon>Nicotiana</taxon>
    </lineage>
</organism>
<proteinExistence type="predicted"/>
<dbReference type="Gramene" id="OIT38955">
    <property type="protein sequence ID" value="OIT38955"/>
    <property type="gene ID" value="A4A49_25152"/>
</dbReference>
<evidence type="ECO:0000256" key="1">
    <source>
        <dbReference type="SAM" id="MobiDB-lite"/>
    </source>
</evidence>
<accession>A0A314LBF0</accession>
<dbReference type="AlphaFoldDB" id="A0A314LBF0"/>
<reference evidence="2" key="1">
    <citation type="submission" date="2016-11" db="EMBL/GenBank/DDBJ databases">
        <title>The genome of Nicotiana attenuata.</title>
        <authorList>
            <person name="Xu S."/>
            <person name="Brockmoeller T."/>
            <person name="Gaquerel E."/>
            <person name="Navarro A."/>
            <person name="Kuhl H."/>
            <person name="Gase K."/>
            <person name="Ling Z."/>
            <person name="Zhou W."/>
            <person name="Kreitzer C."/>
            <person name="Stanke M."/>
            <person name="Tang H."/>
            <person name="Lyons E."/>
            <person name="Pandey P."/>
            <person name="Pandey S.P."/>
            <person name="Timmermann B."/>
            <person name="Baldwin I.T."/>
        </authorList>
    </citation>
    <scope>NUCLEOTIDE SEQUENCE [LARGE SCALE GENOMIC DNA]</scope>
    <source>
        <strain evidence="2">UT</strain>
    </source>
</reference>
<sequence length="88" mass="10059">MAKTKPSSSSSIPRRSHRFRKTQHADEPIKVELSEGSDHQVFEDESSDSPEETLITQKEPANIQSQIPIDPYIRKAKSKTWSLVPRTR</sequence>
<keyword evidence="3" id="KW-1185">Reference proteome</keyword>
<comment type="caution">
    <text evidence="2">The sequence shown here is derived from an EMBL/GenBank/DDBJ whole genome shotgun (WGS) entry which is preliminary data.</text>
</comment>
<feature type="region of interest" description="Disordered" evidence="1">
    <location>
        <begin position="1"/>
        <end position="65"/>
    </location>
</feature>
<protein>
    <submittedName>
        <fullName evidence="2">Uncharacterized protein</fullName>
    </submittedName>
</protein>
<dbReference type="EMBL" id="MJEQ01000158">
    <property type="protein sequence ID" value="OIT38955.1"/>
    <property type="molecule type" value="Genomic_DNA"/>
</dbReference>
<evidence type="ECO:0000313" key="3">
    <source>
        <dbReference type="Proteomes" id="UP000187609"/>
    </source>
</evidence>
<dbReference type="Proteomes" id="UP000187609">
    <property type="component" value="Unassembled WGS sequence"/>
</dbReference>
<name>A0A314LBF0_NICAT</name>
<evidence type="ECO:0000313" key="2">
    <source>
        <dbReference type="EMBL" id="OIT38955.1"/>
    </source>
</evidence>
<feature type="compositionally biased region" description="Basic and acidic residues" evidence="1">
    <location>
        <begin position="23"/>
        <end position="42"/>
    </location>
</feature>